<keyword evidence="4" id="KW-0804">Transcription</keyword>
<dbReference type="SUPFAM" id="SSF88659">
    <property type="entry name" value="Sigma3 and sigma4 domains of RNA polymerase sigma factors"/>
    <property type="match status" value="1"/>
</dbReference>
<evidence type="ECO:0000313" key="8">
    <source>
        <dbReference type="EMBL" id="MCU4744330.1"/>
    </source>
</evidence>
<dbReference type="Pfam" id="PF13185">
    <property type="entry name" value="GAF_2"/>
    <property type="match status" value="1"/>
</dbReference>
<evidence type="ECO:0000259" key="6">
    <source>
        <dbReference type="PROSITE" id="PS50110"/>
    </source>
</evidence>
<dbReference type="PANTHER" id="PTHR34236">
    <property type="entry name" value="DIMETHYL SULFOXIDE REDUCTASE TRANSCRIPTIONAL ACTIVATOR"/>
    <property type="match status" value="1"/>
</dbReference>
<dbReference type="InterPro" id="IPR003018">
    <property type="entry name" value="GAF"/>
</dbReference>
<dbReference type="Gene3D" id="3.30.450.40">
    <property type="match status" value="1"/>
</dbReference>
<dbReference type="GO" id="GO:0000160">
    <property type="term" value="P:phosphorelay signal transduction system"/>
    <property type="evidence" value="ECO:0007669"/>
    <property type="project" value="InterPro"/>
</dbReference>
<organism evidence="8 9">
    <name type="scientific">Natronoglomus mannanivorans</name>
    <dbReference type="NCBI Taxonomy" id="2979990"/>
    <lineage>
        <taxon>Archaea</taxon>
        <taxon>Methanobacteriati</taxon>
        <taxon>Methanobacteriota</taxon>
        <taxon>Stenosarchaea group</taxon>
        <taxon>Halobacteria</taxon>
        <taxon>Halobacteriales</taxon>
        <taxon>Natrialbaceae</taxon>
        <taxon>Natronoglomus</taxon>
    </lineage>
</organism>
<feature type="modified residue" description="4-aspartylphosphate" evidence="5">
    <location>
        <position position="70"/>
    </location>
</feature>
<evidence type="ECO:0000256" key="5">
    <source>
        <dbReference type="PROSITE-ProRule" id="PRU00169"/>
    </source>
</evidence>
<evidence type="ECO:0000256" key="2">
    <source>
        <dbReference type="ARBA" id="ARBA00022777"/>
    </source>
</evidence>
<dbReference type="Proteomes" id="UP001321018">
    <property type="component" value="Unassembled WGS sequence"/>
</dbReference>
<dbReference type="CDD" id="cd00156">
    <property type="entry name" value="REC"/>
    <property type="match status" value="1"/>
</dbReference>
<keyword evidence="1" id="KW-0808">Transferase</keyword>
<sequence>MGSQPPVVQATEAIDEPISLLLIDDDERWLWVTEQLLSETYDIFTIETATGFHSGQEKIESSDPDCIVCDHQLGDGTGLQLLTWVRERDRIQPFVLITGRGSEDVASQAISEGVTEYLSKSENENCELLVRYVLNAVSQYRTETALQRERTTNDRILELVTATTDPESIFQQLCQLLIDEYEYRCVWIGQFGSGTHIVPRAAAGETRYLDLLLDTVGLSYVEDDPALLALRSGENVIVHDIDGESDAIDSQMDDGDDRSWTGLAAQCGFGAAAGIPIERDGACIGVLGVYGADASVVSETHQQMLATQATIVNHLSRVGGWKQSLLSNEMVRVDLTIRDDRVPLLAAVTALPDCNRIEVQSVTIRDNGRRIYHVTTENYVDWSALTDTVVDFVAATTHSPSTATLETSTLIPEEVAVDNGAVFDRSVIENNTVVLSIRIPDGKKLSPIVDALRSHFGQVSVSRKWRDPNATPTYAPNDPIETLTDRQREVLQHAYYGGYFDFPRNISATEIAEQFGVSQPTVSQHLRAAEQKVFSRLFERTTE</sequence>
<feature type="domain" description="Response regulatory" evidence="6">
    <location>
        <begin position="19"/>
        <end position="135"/>
    </location>
</feature>
<dbReference type="SUPFAM" id="SSF52172">
    <property type="entry name" value="CheY-like"/>
    <property type="match status" value="1"/>
</dbReference>
<dbReference type="SMART" id="SM00448">
    <property type="entry name" value="REC"/>
    <property type="match status" value="1"/>
</dbReference>
<reference evidence="8" key="1">
    <citation type="submission" date="2022-09" db="EMBL/GenBank/DDBJ databases">
        <title>Enrichment on poylsaccharides allowed isolation of novel metabolic and taxonomic groups of Haloarchaea.</title>
        <authorList>
            <person name="Sorokin D.Y."/>
            <person name="Elcheninov A.G."/>
            <person name="Khizhniak T.V."/>
            <person name="Kolganova T.V."/>
            <person name="Kublanov I.V."/>
        </authorList>
    </citation>
    <scope>NUCLEOTIDE SEQUENCE</scope>
    <source>
        <strain evidence="8">AArc-xg1-1</strain>
    </source>
</reference>
<evidence type="ECO:0000256" key="1">
    <source>
        <dbReference type="ARBA" id="ARBA00022679"/>
    </source>
</evidence>
<keyword evidence="5" id="KW-0597">Phosphoprotein</keyword>
<dbReference type="Pfam" id="PF15915">
    <property type="entry name" value="BAT"/>
    <property type="match status" value="1"/>
</dbReference>
<dbReference type="Gene3D" id="1.10.10.10">
    <property type="entry name" value="Winged helix-like DNA-binding domain superfamily/Winged helix DNA-binding domain"/>
    <property type="match status" value="1"/>
</dbReference>
<dbReference type="InterPro" id="IPR001789">
    <property type="entry name" value="Sig_transdc_resp-reg_receiver"/>
</dbReference>
<accession>A0AAP2Z3S2</accession>
<keyword evidence="3" id="KW-0805">Transcription regulation</keyword>
<dbReference type="CDD" id="cd06171">
    <property type="entry name" value="Sigma70_r4"/>
    <property type="match status" value="1"/>
</dbReference>
<dbReference type="AlphaFoldDB" id="A0AAP2Z3S2"/>
<dbReference type="GO" id="GO:0016301">
    <property type="term" value="F:kinase activity"/>
    <property type="evidence" value="ECO:0007669"/>
    <property type="project" value="UniProtKB-KW"/>
</dbReference>
<dbReference type="RefSeq" id="WP_338006137.1">
    <property type="nucleotide sequence ID" value="NZ_JAOPKA010000026.1"/>
</dbReference>
<dbReference type="PROSITE" id="PS50110">
    <property type="entry name" value="RESPONSE_REGULATORY"/>
    <property type="match status" value="1"/>
</dbReference>
<name>A0AAP2Z3S2_9EURY</name>
<comment type="caution">
    <text evidence="8">The sequence shown here is derived from an EMBL/GenBank/DDBJ whole genome shotgun (WGS) entry which is preliminary data.</text>
</comment>
<dbReference type="InterPro" id="IPR029016">
    <property type="entry name" value="GAF-like_dom_sf"/>
</dbReference>
<dbReference type="InterPro" id="IPR000847">
    <property type="entry name" value="LysR_HTH_N"/>
</dbReference>
<evidence type="ECO:0000259" key="7">
    <source>
        <dbReference type="PROSITE" id="PS50931"/>
    </source>
</evidence>
<evidence type="ECO:0000256" key="3">
    <source>
        <dbReference type="ARBA" id="ARBA00023015"/>
    </source>
</evidence>
<dbReference type="InterPro" id="IPR036388">
    <property type="entry name" value="WH-like_DNA-bd_sf"/>
</dbReference>
<dbReference type="GO" id="GO:0003700">
    <property type="term" value="F:DNA-binding transcription factor activity"/>
    <property type="evidence" value="ECO:0007669"/>
    <property type="project" value="InterPro"/>
</dbReference>
<evidence type="ECO:0000256" key="4">
    <source>
        <dbReference type="ARBA" id="ARBA00023163"/>
    </source>
</evidence>
<dbReference type="InterPro" id="IPR013324">
    <property type="entry name" value="RNA_pol_sigma_r3/r4-like"/>
</dbReference>
<dbReference type="PROSITE" id="PS50931">
    <property type="entry name" value="HTH_LYSR"/>
    <property type="match status" value="1"/>
</dbReference>
<dbReference type="InterPro" id="IPR011006">
    <property type="entry name" value="CheY-like_superfamily"/>
</dbReference>
<dbReference type="PANTHER" id="PTHR34236:SF1">
    <property type="entry name" value="DIMETHYL SULFOXIDE REDUCTASE TRANSCRIPTIONAL ACTIVATOR"/>
    <property type="match status" value="1"/>
</dbReference>
<dbReference type="Pfam" id="PF00072">
    <property type="entry name" value="Response_reg"/>
    <property type="match status" value="1"/>
</dbReference>
<dbReference type="InterPro" id="IPR007050">
    <property type="entry name" value="HTH_bacterioopsin"/>
</dbReference>
<dbReference type="InterPro" id="IPR031803">
    <property type="entry name" value="BAT_GAF/HTH-assoc"/>
</dbReference>
<dbReference type="Gene3D" id="3.40.50.2300">
    <property type="match status" value="1"/>
</dbReference>
<proteinExistence type="predicted"/>
<dbReference type="SUPFAM" id="SSF55781">
    <property type="entry name" value="GAF domain-like"/>
    <property type="match status" value="1"/>
</dbReference>
<feature type="domain" description="HTH lysR-type" evidence="7">
    <location>
        <begin position="512"/>
        <end position="543"/>
    </location>
</feature>
<gene>
    <name evidence="8" type="ORF">OB960_23425</name>
</gene>
<dbReference type="EMBL" id="JAOPKA010000026">
    <property type="protein sequence ID" value="MCU4744330.1"/>
    <property type="molecule type" value="Genomic_DNA"/>
</dbReference>
<protein>
    <submittedName>
        <fullName evidence="8">Helix-turn-helix domain-containing protein</fullName>
    </submittedName>
</protein>
<dbReference type="Pfam" id="PF04967">
    <property type="entry name" value="HTH_10"/>
    <property type="match status" value="1"/>
</dbReference>
<evidence type="ECO:0000313" key="9">
    <source>
        <dbReference type="Proteomes" id="UP001321018"/>
    </source>
</evidence>
<keyword evidence="2" id="KW-0418">Kinase</keyword>